<dbReference type="EMBL" id="GBXM01056596">
    <property type="protein sequence ID" value="JAH51981.1"/>
    <property type="molecule type" value="Transcribed_RNA"/>
</dbReference>
<dbReference type="AlphaFoldDB" id="A0A0E9TEG2"/>
<reference evidence="2" key="2">
    <citation type="journal article" date="2015" name="Fish Shellfish Immunol.">
        <title>Early steps in the European eel (Anguilla anguilla)-Vibrio vulnificus interaction in the gills: Role of the RtxA13 toxin.</title>
        <authorList>
            <person name="Callol A."/>
            <person name="Pajuelo D."/>
            <person name="Ebbesson L."/>
            <person name="Teles M."/>
            <person name="MacKenzie S."/>
            <person name="Amaro C."/>
        </authorList>
    </citation>
    <scope>NUCLEOTIDE SEQUENCE</scope>
</reference>
<name>A0A0E9TEG2_ANGAN</name>
<reference evidence="2" key="1">
    <citation type="submission" date="2014-11" db="EMBL/GenBank/DDBJ databases">
        <authorList>
            <person name="Amaro Gonzalez C."/>
        </authorList>
    </citation>
    <scope>NUCLEOTIDE SEQUENCE</scope>
</reference>
<evidence type="ECO:0000313" key="2">
    <source>
        <dbReference type="EMBL" id="JAH51981.1"/>
    </source>
</evidence>
<organism evidence="2">
    <name type="scientific">Anguilla anguilla</name>
    <name type="common">European freshwater eel</name>
    <name type="synonym">Muraena anguilla</name>
    <dbReference type="NCBI Taxonomy" id="7936"/>
    <lineage>
        <taxon>Eukaryota</taxon>
        <taxon>Metazoa</taxon>
        <taxon>Chordata</taxon>
        <taxon>Craniata</taxon>
        <taxon>Vertebrata</taxon>
        <taxon>Euteleostomi</taxon>
        <taxon>Actinopterygii</taxon>
        <taxon>Neopterygii</taxon>
        <taxon>Teleostei</taxon>
        <taxon>Anguilliformes</taxon>
        <taxon>Anguillidae</taxon>
        <taxon>Anguilla</taxon>
    </lineage>
</organism>
<protein>
    <submittedName>
        <fullName evidence="2">Uncharacterized protein</fullName>
    </submittedName>
</protein>
<feature type="signal peptide" evidence="1">
    <location>
        <begin position="1"/>
        <end position="19"/>
    </location>
</feature>
<proteinExistence type="predicted"/>
<keyword evidence="1" id="KW-0732">Signal</keyword>
<feature type="chain" id="PRO_5002432635" evidence="1">
    <location>
        <begin position="20"/>
        <end position="33"/>
    </location>
</feature>
<accession>A0A0E9TEG2</accession>
<evidence type="ECO:0000256" key="1">
    <source>
        <dbReference type="SAM" id="SignalP"/>
    </source>
</evidence>
<sequence>MSPLLFSFFLTIFVAGARCTTEIGCYFRMFTTF</sequence>